<feature type="region of interest" description="Disordered" evidence="3">
    <location>
        <begin position="60"/>
        <end position="83"/>
    </location>
</feature>
<dbReference type="CDD" id="cd03801">
    <property type="entry name" value="GT4_PimA-like"/>
    <property type="match status" value="1"/>
</dbReference>
<dbReference type="InterPro" id="IPR001296">
    <property type="entry name" value="Glyco_trans_1"/>
</dbReference>
<evidence type="ECO:0000256" key="1">
    <source>
        <dbReference type="ARBA" id="ARBA00022676"/>
    </source>
</evidence>
<sequence length="514" mass="55107">MRDGARCPLLVRGRARAYPYSAFGHPDTSRFAATDAGAYHHAWTEIDVTTLRVGEQLAGATDRVHRPTLTSRPQVPAQSGPGVPPQTRRILMLSWEYPPVLVGGLGRHVHALSVALAAAGHDVTVITRHADDAPLEEYADGVRILRAPEDPVTFPLATNSLLAWTMAFNHTLTRTALRATQAGTYDVIHAHDWLVAHTAITLRDHLDLPLVSTIHATEAGRHQGWLPEEMNRTIHGVEHWLSNESNRVIVCSGYMRDEVNALFGVPAGRVDVVANGVEPHRWRVPARAVAAARARFADDGPLVTFAGRLVYEKGVQHLIAALPRLRELHPGLRAVIAGDGPYRAELEAEVHRRGLGGMVTMPGFLGGTDLPALMAASDCFAVPSIYEPFGMVALEGAAAGAPLAVAATGGLAEIVEPGVTGMTFQPHDPDGLTDAVHALLSDRDRARALARRARQLVHDQYGWSAIAQRTAAGYAAAIATDAAFTAQRADQRMSQGRTLPALPDGNLLAAAGLR</sequence>
<dbReference type="SUPFAM" id="SSF53756">
    <property type="entry name" value="UDP-Glycosyltransferase/glycogen phosphorylase"/>
    <property type="match status" value="1"/>
</dbReference>
<proteinExistence type="predicted"/>
<dbReference type="EMBL" id="LT607412">
    <property type="protein sequence ID" value="SCF14433.1"/>
    <property type="molecule type" value="Genomic_DNA"/>
</dbReference>
<dbReference type="Pfam" id="PF00534">
    <property type="entry name" value="Glycos_transf_1"/>
    <property type="match status" value="1"/>
</dbReference>
<organism evidence="6 7">
    <name type="scientific">Micromonospora coriariae</name>
    <dbReference type="NCBI Taxonomy" id="285665"/>
    <lineage>
        <taxon>Bacteria</taxon>
        <taxon>Bacillati</taxon>
        <taxon>Actinomycetota</taxon>
        <taxon>Actinomycetes</taxon>
        <taxon>Micromonosporales</taxon>
        <taxon>Micromonosporaceae</taxon>
        <taxon>Micromonospora</taxon>
    </lineage>
</organism>
<dbReference type="InterPro" id="IPR050194">
    <property type="entry name" value="Glycosyltransferase_grp1"/>
</dbReference>
<evidence type="ECO:0000259" key="5">
    <source>
        <dbReference type="Pfam" id="PF13439"/>
    </source>
</evidence>
<feature type="compositionally biased region" description="Polar residues" evidence="3">
    <location>
        <begin position="68"/>
        <end position="77"/>
    </location>
</feature>
<evidence type="ECO:0000259" key="4">
    <source>
        <dbReference type="Pfam" id="PF00534"/>
    </source>
</evidence>
<dbReference type="Proteomes" id="UP000198243">
    <property type="component" value="Chromosome I"/>
</dbReference>
<name>A0A1C4Y145_9ACTN</name>
<gene>
    <name evidence="6" type="ORF">GA0070607_6081</name>
</gene>
<evidence type="ECO:0000256" key="2">
    <source>
        <dbReference type="ARBA" id="ARBA00022679"/>
    </source>
</evidence>
<dbReference type="Gene3D" id="3.40.50.2000">
    <property type="entry name" value="Glycogen Phosphorylase B"/>
    <property type="match status" value="2"/>
</dbReference>
<keyword evidence="1" id="KW-0328">Glycosyltransferase</keyword>
<dbReference type="AlphaFoldDB" id="A0A1C4Y145"/>
<keyword evidence="7" id="KW-1185">Reference proteome</keyword>
<dbReference type="GO" id="GO:0016758">
    <property type="term" value="F:hexosyltransferase activity"/>
    <property type="evidence" value="ECO:0007669"/>
    <property type="project" value="TreeGrafter"/>
</dbReference>
<protein>
    <submittedName>
        <fullName evidence="6">(1-&gt;4)-alpha-D-glucan synthase (UDP-glucose)</fullName>
    </submittedName>
</protein>
<keyword evidence="2" id="KW-0808">Transferase</keyword>
<accession>A0A1C4Y145</accession>
<dbReference type="InterPro" id="IPR028098">
    <property type="entry name" value="Glyco_trans_4-like_N"/>
</dbReference>
<feature type="domain" description="Glycosyl transferase family 1" evidence="4">
    <location>
        <begin position="295"/>
        <end position="455"/>
    </location>
</feature>
<evidence type="ECO:0000313" key="6">
    <source>
        <dbReference type="EMBL" id="SCF14433.1"/>
    </source>
</evidence>
<reference evidence="7" key="1">
    <citation type="submission" date="2016-06" db="EMBL/GenBank/DDBJ databases">
        <authorList>
            <person name="Varghese N."/>
            <person name="Submissions Spin"/>
        </authorList>
    </citation>
    <scope>NUCLEOTIDE SEQUENCE [LARGE SCALE GENOMIC DNA]</scope>
    <source>
        <strain evidence="7">DSM 44875</strain>
    </source>
</reference>
<evidence type="ECO:0000256" key="3">
    <source>
        <dbReference type="SAM" id="MobiDB-lite"/>
    </source>
</evidence>
<dbReference type="PANTHER" id="PTHR45947">
    <property type="entry name" value="SULFOQUINOVOSYL TRANSFERASE SQD2"/>
    <property type="match status" value="1"/>
</dbReference>
<feature type="domain" description="Glycosyltransferase subfamily 4-like N-terminal" evidence="5">
    <location>
        <begin position="102"/>
        <end position="281"/>
    </location>
</feature>
<evidence type="ECO:0000313" key="7">
    <source>
        <dbReference type="Proteomes" id="UP000198243"/>
    </source>
</evidence>
<dbReference type="Pfam" id="PF13439">
    <property type="entry name" value="Glyco_transf_4"/>
    <property type="match status" value="1"/>
</dbReference>
<dbReference type="GO" id="GO:1901137">
    <property type="term" value="P:carbohydrate derivative biosynthetic process"/>
    <property type="evidence" value="ECO:0007669"/>
    <property type="project" value="UniProtKB-ARBA"/>
</dbReference>
<dbReference type="PANTHER" id="PTHR45947:SF3">
    <property type="entry name" value="SULFOQUINOVOSYL TRANSFERASE SQD2"/>
    <property type="match status" value="1"/>
</dbReference>